<dbReference type="PANTHER" id="PTHR46732:SF8">
    <property type="entry name" value="ATP-DEPENDENT PROTEASE LA (LON) DOMAIN PROTEIN"/>
    <property type="match status" value="1"/>
</dbReference>
<dbReference type="PROSITE" id="PS51787">
    <property type="entry name" value="LON_N"/>
    <property type="match status" value="1"/>
</dbReference>
<comment type="caution">
    <text evidence="2">The sequence shown here is derived from an EMBL/GenBank/DDBJ whole genome shotgun (WGS) entry which is preliminary data.</text>
</comment>
<dbReference type="AlphaFoldDB" id="A0A832I1B9"/>
<name>A0A832I1B9_UNCEI</name>
<dbReference type="Pfam" id="PF02190">
    <property type="entry name" value="LON_substr_bdg"/>
    <property type="match status" value="1"/>
</dbReference>
<evidence type="ECO:0000313" key="2">
    <source>
        <dbReference type="EMBL" id="HGZ42643.1"/>
    </source>
</evidence>
<proteinExistence type="predicted"/>
<dbReference type="InterPro" id="IPR046336">
    <property type="entry name" value="Lon_prtase_N_sf"/>
</dbReference>
<accession>A0A832I1B9</accession>
<sequence>MEHPPQHPVPVFPLPGTVLFPRAVLPLHIFELRYRTMVRDALSQGRMIAMALLKPGWERDYHGSPAFFETGCLGRIERVAWLPNDCYDLELAGLVRVRFARVMKEFPYRAARLEPIPEHPVPQDDPLVQLELSALRSAWTRFAAVRYPGAAAALAGTVGSGATLEETVNRLCTALDMPPDEKLALLETDSLLERSQRTRAWLERALRAARAPDPPAGGEGGELN</sequence>
<reference evidence="2" key="1">
    <citation type="journal article" date="2020" name="mSystems">
        <title>Genome- and Community-Level Interaction Insights into Carbon Utilization and Element Cycling Functions of Hydrothermarchaeota in Hydrothermal Sediment.</title>
        <authorList>
            <person name="Zhou Z."/>
            <person name="Liu Y."/>
            <person name="Xu W."/>
            <person name="Pan J."/>
            <person name="Luo Z.H."/>
            <person name="Li M."/>
        </authorList>
    </citation>
    <scope>NUCLEOTIDE SEQUENCE [LARGE SCALE GENOMIC DNA]</scope>
    <source>
        <strain evidence="2">SpSt-381</strain>
    </source>
</reference>
<organism evidence="2">
    <name type="scientific">Eiseniibacteriota bacterium</name>
    <dbReference type="NCBI Taxonomy" id="2212470"/>
    <lineage>
        <taxon>Bacteria</taxon>
        <taxon>Candidatus Eiseniibacteriota</taxon>
    </lineage>
</organism>
<dbReference type="SUPFAM" id="SSF88697">
    <property type="entry name" value="PUA domain-like"/>
    <property type="match status" value="1"/>
</dbReference>
<protein>
    <recommendedName>
        <fullName evidence="1">Lon N-terminal domain-containing protein</fullName>
    </recommendedName>
</protein>
<dbReference type="Gene3D" id="2.30.130.40">
    <property type="entry name" value="LON domain-like"/>
    <property type="match status" value="1"/>
</dbReference>
<dbReference type="InterPro" id="IPR015947">
    <property type="entry name" value="PUA-like_sf"/>
</dbReference>
<dbReference type="PANTHER" id="PTHR46732">
    <property type="entry name" value="ATP-DEPENDENT PROTEASE LA (LON) DOMAIN PROTEIN"/>
    <property type="match status" value="1"/>
</dbReference>
<dbReference type="InterPro" id="IPR003111">
    <property type="entry name" value="Lon_prtase_N"/>
</dbReference>
<dbReference type="SMART" id="SM00464">
    <property type="entry name" value="LON"/>
    <property type="match status" value="1"/>
</dbReference>
<feature type="domain" description="Lon N-terminal" evidence="1">
    <location>
        <begin position="9"/>
        <end position="206"/>
    </location>
</feature>
<evidence type="ECO:0000259" key="1">
    <source>
        <dbReference type="PROSITE" id="PS51787"/>
    </source>
</evidence>
<gene>
    <name evidence="2" type="ORF">ENR23_04315</name>
</gene>
<dbReference type="EMBL" id="DSQF01000008">
    <property type="protein sequence ID" value="HGZ42643.1"/>
    <property type="molecule type" value="Genomic_DNA"/>
</dbReference>